<geneLocation type="plasmid" evidence="1 2">
    <name>pFLIM01</name>
</geneLocation>
<sequence>MLAIERRCYVKTTNQMSYSDYGLDVVKTAKEEGKQSRSFFCPWTQARYTGKNFYLCFADWIISRPAIRAFQQQEPEAAEPDDRCQKCNQPVALLHYTAEGYTFETGMKLGICPNCVAAAAHYIFGDAL</sequence>
<proteinExistence type="predicted"/>
<protein>
    <submittedName>
        <fullName evidence="1">Uncharacterized protein</fullName>
    </submittedName>
</protein>
<dbReference type="AlphaFoldDB" id="I2GTW9"/>
<evidence type="ECO:0000313" key="2">
    <source>
        <dbReference type="Proteomes" id="UP000009309"/>
    </source>
</evidence>
<organism evidence="1 2">
    <name type="scientific">Fibrisoma limi BUZ 3</name>
    <dbReference type="NCBI Taxonomy" id="1185876"/>
    <lineage>
        <taxon>Bacteria</taxon>
        <taxon>Pseudomonadati</taxon>
        <taxon>Bacteroidota</taxon>
        <taxon>Cytophagia</taxon>
        <taxon>Cytophagales</taxon>
        <taxon>Spirosomataceae</taxon>
        <taxon>Fibrisoma</taxon>
    </lineage>
</organism>
<keyword evidence="1" id="KW-0614">Plasmid</keyword>
<name>I2GTW9_9BACT</name>
<dbReference type="EMBL" id="HE805916">
    <property type="protein sequence ID" value="CCH57570.1"/>
    <property type="molecule type" value="Genomic_DNA"/>
</dbReference>
<gene>
    <name evidence="1" type="ORF">BN8_p06756</name>
</gene>
<accession>I2GTW9</accession>
<reference evidence="1 2" key="1">
    <citation type="journal article" date="2012" name="J. Bacteriol.">
        <title>Genome Sequence of the Filamentous Bacterium Fibrisoma limi BUZ 3T.</title>
        <authorList>
            <person name="Filippini M."/>
            <person name="Qi W."/>
            <person name="Jaenicke S."/>
            <person name="Goesmann A."/>
            <person name="Smits T.H."/>
            <person name="Bagheri H.C."/>
        </authorList>
    </citation>
    <scope>NUCLEOTIDE SEQUENCE [LARGE SCALE GENOMIC DNA]</scope>
    <source>
        <strain evidence="2">BUZ 3T</strain>
        <plasmid evidence="1 2">pFLIM01</plasmid>
    </source>
</reference>
<dbReference type="Proteomes" id="UP000009309">
    <property type="component" value="Plasmid pFLIM01"/>
</dbReference>
<evidence type="ECO:0000313" key="1">
    <source>
        <dbReference type="EMBL" id="CCH57570.1"/>
    </source>
</evidence>
<keyword evidence="2" id="KW-1185">Reference proteome</keyword>